<proteinExistence type="predicted"/>
<accession>A0A511W091</accession>
<protein>
    <recommendedName>
        <fullName evidence="5">Lipoprotein</fullName>
    </recommendedName>
</protein>
<dbReference type="OrthoDB" id="2968217at2"/>
<feature type="coiled-coil region" evidence="1">
    <location>
        <begin position="133"/>
        <end position="167"/>
    </location>
</feature>
<keyword evidence="2" id="KW-0732">Signal</keyword>
<feature type="chain" id="PRO_5022222268" description="Lipoprotein" evidence="2">
    <location>
        <begin position="27"/>
        <end position="167"/>
    </location>
</feature>
<sequence length="167" mass="19449">MKTIKVLLTGLIMVALLVACTMPPEAQELVDYHNDIIDFTEEKGEEMDEIDSQMTNMSLEEAYELQLDEMLPIADEILEYVNAQSPESDIVVEYHDMRSAFVEKWYEAVYEELDVYGQFINDEITEDEFNMLLSDVEAMYIESAQLLEEAEDRLADFVEEYDLEELE</sequence>
<comment type="caution">
    <text evidence="3">The sequence shown here is derived from an EMBL/GenBank/DDBJ whole genome shotgun (WGS) entry which is preliminary data.</text>
</comment>
<evidence type="ECO:0000313" key="3">
    <source>
        <dbReference type="EMBL" id="GEN44514.1"/>
    </source>
</evidence>
<evidence type="ECO:0000256" key="2">
    <source>
        <dbReference type="SAM" id="SignalP"/>
    </source>
</evidence>
<feature type="signal peptide" evidence="2">
    <location>
        <begin position="1"/>
        <end position="26"/>
    </location>
</feature>
<keyword evidence="4" id="KW-1185">Reference proteome</keyword>
<evidence type="ECO:0000313" key="4">
    <source>
        <dbReference type="Proteomes" id="UP000321440"/>
    </source>
</evidence>
<keyword evidence="1" id="KW-0175">Coiled coil</keyword>
<dbReference type="EMBL" id="BJYA01000001">
    <property type="protein sequence ID" value="GEN44514.1"/>
    <property type="molecule type" value="Genomic_DNA"/>
</dbReference>
<dbReference type="PROSITE" id="PS51257">
    <property type="entry name" value="PROKAR_LIPOPROTEIN"/>
    <property type="match status" value="1"/>
</dbReference>
<evidence type="ECO:0008006" key="5">
    <source>
        <dbReference type="Google" id="ProtNLM"/>
    </source>
</evidence>
<gene>
    <name evidence="3" type="ORF">AHA02nite_02900</name>
</gene>
<dbReference type="AlphaFoldDB" id="A0A511W091"/>
<evidence type="ECO:0000256" key="1">
    <source>
        <dbReference type="SAM" id="Coils"/>
    </source>
</evidence>
<organism evidence="3 4">
    <name type="scientific">Alkalibacillus haloalkaliphilus</name>
    <dbReference type="NCBI Taxonomy" id="94136"/>
    <lineage>
        <taxon>Bacteria</taxon>
        <taxon>Bacillati</taxon>
        <taxon>Bacillota</taxon>
        <taxon>Bacilli</taxon>
        <taxon>Bacillales</taxon>
        <taxon>Bacillaceae</taxon>
        <taxon>Alkalibacillus</taxon>
    </lineage>
</organism>
<dbReference type="RefSeq" id="WP_146813652.1">
    <property type="nucleotide sequence ID" value="NZ_BJYA01000001.1"/>
</dbReference>
<name>A0A511W091_9BACI</name>
<reference evidence="3 4" key="1">
    <citation type="submission" date="2019-07" db="EMBL/GenBank/DDBJ databases">
        <title>Whole genome shotgun sequence of Alkalibacillus haloalkaliphilus NBRC 103110.</title>
        <authorList>
            <person name="Hosoyama A."/>
            <person name="Uohara A."/>
            <person name="Ohji S."/>
            <person name="Ichikawa N."/>
        </authorList>
    </citation>
    <scope>NUCLEOTIDE SEQUENCE [LARGE SCALE GENOMIC DNA]</scope>
    <source>
        <strain evidence="3 4">NBRC 103110</strain>
    </source>
</reference>
<dbReference type="Proteomes" id="UP000321440">
    <property type="component" value="Unassembled WGS sequence"/>
</dbReference>